<name>A0ABS1VUD6_9ACTN</name>
<dbReference type="PROSITE" id="PS50234">
    <property type="entry name" value="VWFA"/>
    <property type="match status" value="1"/>
</dbReference>
<evidence type="ECO:0000313" key="2">
    <source>
        <dbReference type="EMBL" id="MBL7258043.1"/>
    </source>
</evidence>
<comment type="caution">
    <text evidence="2">The sequence shown here is derived from an EMBL/GenBank/DDBJ whole genome shotgun (WGS) entry which is preliminary data.</text>
</comment>
<dbReference type="RefSeq" id="WP_202994688.1">
    <property type="nucleotide sequence ID" value="NZ_JAENHO010000008.1"/>
</dbReference>
<dbReference type="InterPro" id="IPR002035">
    <property type="entry name" value="VWF_A"/>
</dbReference>
<dbReference type="Proteomes" id="UP000598996">
    <property type="component" value="Unassembled WGS sequence"/>
</dbReference>
<protein>
    <submittedName>
        <fullName evidence="2">VWA domain-containing protein</fullName>
    </submittedName>
</protein>
<evidence type="ECO:0000313" key="3">
    <source>
        <dbReference type="Proteomes" id="UP000598996"/>
    </source>
</evidence>
<gene>
    <name evidence="2" type="ORF">JKJ07_27430</name>
</gene>
<accession>A0ABS1VUD6</accession>
<organism evidence="2 3">
    <name type="scientific">Paractinoplanes lichenicola</name>
    <dbReference type="NCBI Taxonomy" id="2802976"/>
    <lineage>
        <taxon>Bacteria</taxon>
        <taxon>Bacillati</taxon>
        <taxon>Actinomycetota</taxon>
        <taxon>Actinomycetes</taxon>
        <taxon>Micromonosporales</taxon>
        <taxon>Micromonosporaceae</taxon>
        <taxon>Paractinoplanes</taxon>
    </lineage>
</organism>
<feature type="domain" description="VWFA" evidence="1">
    <location>
        <begin position="27"/>
        <end position="232"/>
    </location>
</feature>
<dbReference type="EMBL" id="JAENHO010000008">
    <property type="protein sequence ID" value="MBL7258043.1"/>
    <property type="molecule type" value="Genomic_DNA"/>
</dbReference>
<reference evidence="2 3" key="1">
    <citation type="submission" date="2021-01" db="EMBL/GenBank/DDBJ databases">
        <title>Actinoplanes sp. nov. LDG1-01 isolated from lichen.</title>
        <authorList>
            <person name="Saeng-In P."/>
            <person name="Phongsopitanun W."/>
            <person name="Kanchanasin P."/>
            <person name="Yuki M."/>
            <person name="Kudo T."/>
            <person name="Ohkuma M."/>
            <person name="Tanasupawat S."/>
        </authorList>
    </citation>
    <scope>NUCLEOTIDE SEQUENCE [LARGE SCALE GENOMIC DNA]</scope>
    <source>
        <strain evidence="2 3">LDG1-01</strain>
    </source>
</reference>
<sequence>MQFEEIFGDDEEPDEFDFVIDTHRRRFVGLLIDTSRSMALAQTGGMAAIDALNLHLAEWLPKVRAEGRGQLRDVEFVVITFGAGGVAVASGNRKPSARDDGAFVPAARLTLGPLEAGGATPMVEAVDLALDLVEQRRRHVQEVHGQQCGGPRLILITDGEPTDFEGNPTDEWRRLAVRLQQSRETGRLMLFAFGVPGVKDDVMRELAGEEGYFRLQDLDLKRVLDLALVATAEHVGYRRVADKFEDGF</sequence>
<keyword evidence="3" id="KW-1185">Reference proteome</keyword>
<dbReference type="SUPFAM" id="SSF53300">
    <property type="entry name" value="vWA-like"/>
    <property type="match status" value="1"/>
</dbReference>
<proteinExistence type="predicted"/>
<dbReference type="InterPro" id="IPR036465">
    <property type="entry name" value="vWFA_dom_sf"/>
</dbReference>
<dbReference type="Gene3D" id="3.40.50.410">
    <property type="entry name" value="von Willebrand factor, type A domain"/>
    <property type="match status" value="1"/>
</dbReference>
<evidence type="ECO:0000259" key="1">
    <source>
        <dbReference type="PROSITE" id="PS50234"/>
    </source>
</evidence>